<dbReference type="Proteomes" id="UP000245506">
    <property type="component" value="Unassembled WGS sequence"/>
</dbReference>
<dbReference type="InterPro" id="IPR011990">
    <property type="entry name" value="TPR-like_helical_dom_sf"/>
</dbReference>
<gene>
    <name evidence="1" type="ORF">DKT75_14025</name>
</gene>
<dbReference type="OrthoDB" id="6120455at2"/>
<protein>
    <recommendedName>
        <fullName evidence="3">Sel1 repeat family protein</fullName>
    </recommendedName>
</protein>
<keyword evidence="2" id="KW-1185">Reference proteome</keyword>
<dbReference type="InterPro" id="IPR006597">
    <property type="entry name" value="Sel1-like"/>
</dbReference>
<dbReference type="SMART" id="SM00671">
    <property type="entry name" value="SEL1"/>
    <property type="match status" value="4"/>
</dbReference>
<dbReference type="EMBL" id="QGKL01000038">
    <property type="protein sequence ID" value="PWQ94866.1"/>
    <property type="molecule type" value="Genomic_DNA"/>
</dbReference>
<dbReference type="Pfam" id="PF08238">
    <property type="entry name" value="Sel1"/>
    <property type="match status" value="4"/>
</dbReference>
<comment type="caution">
    <text evidence="1">The sequence shown here is derived from an EMBL/GenBank/DDBJ whole genome shotgun (WGS) entry which is preliminary data.</text>
</comment>
<dbReference type="RefSeq" id="WP_109824069.1">
    <property type="nucleotide sequence ID" value="NZ_QGKL01000038.1"/>
</dbReference>
<organism evidence="1 2">
    <name type="scientific">Leucothrix arctica</name>
    <dbReference type="NCBI Taxonomy" id="1481894"/>
    <lineage>
        <taxon>Bacteria</taxon>
        <taxon>Pseudomonadati</taxon>
        <taxon>Pseudomonadota</taxon>
        <taxon>Gammaproteobacteria</taxon>
        <taxon>Thiotrichales</taxon>
        <taxon>Thiotrichaceae</taxon>
        <taxon>Leucothrix</taxon>
    </lineage>
</organism>
<dbReference type="AlphaFoldDB" id="A0A317C8B7"/>
<evidence type="ECO:0008006" key="3">
    <source>
        <dbReference type="Google" id="ProtNLM"/>
    </source>
</evidence>
<dbReference type="InterPro" id="IPR050767">
    <property type="entry name" value="Sel1_AlgK"/>
</dbReference>
<dbReference type="Gene3D" id="1.25.40.10">
    <property type="entry name" value="Tetratricopeptide repeat domain"/>
    <property type="match status" value="1"/>
</dbReference>
<name>A0A317C8B7_9GAMM</name>
<dbReference type="PANTHER" id="PTHR11102">
    <property type="entry name" value="SEL-1-LIKE PROTEIN"/>
    <property type="match status" value="1"/>
</dbReference>
<dbReference type="SUPFAM" id="SSF81901">
    <property type="entry name" value="HCP-like"/>
    <property type="match status" value="1"/>
</dbReference>
<dbReference type="PANTHER" id="PTHR11102:SF160">
    <property type="entry name" value="ERAD-ASSOCIATED E3 UBIQUITIN-PROTEIN LIGASE COMPONENT HRD3"/>
    <property type="match status" value="1"/>
</dbReference>
<reference evidence="1 2" key="1">
    <citation type="submission" date="2018-05" db="EMBL/GenBank/DDBJ databases">
        <title>Leucothrix arctica sp. nov., isolated from Arctic seawater.</title>
        <authorList>
            <person name="Choi A."/>
            <person name="Baek K."/>
        </authorList>
    </citation>
    <scope>NUCLEOTIDE SEQUENCE [LARGE SCALE GENOMIC DNA]</scope>
    <source>
        <strain evidence="1 2">IMCC9719</strain>
    </source>
</reference>
<evidence type="ECO:0000313" key="1">
    <source>
        <dbReference type="EMBL" id="PWQ94866.1"/>
    </source>
</evidence>
<sequence>MNEANNARVCKLFLQFDESNIEHTNAKKLSDSYISSESYDQALGVFLKLANTGDRFFQHNAGVLMQCIESVRDYDSAFRWFRASVEQDYAPAKERLGCMYEFGDGSVPVDMTTAMTLYSESAAQGNIHGIYNLGMLISEGGTNVPHNPDAGEQLLIQAAEQGHALMKLNLGLFYLGFPEHQDKASKWFNLAVQQDSIVAIDLGLWYLEIAEDHPHNLQLSHFWLGVAAALGHEKGVLAALSNDDDEEITQSLAYTDTLH</sequence>
<accession>A0A317C8B7</accession>
<evidence type="ECO:0000313" key="2">
    <source>
        <dbReference type="Proteomes" id="UP000245506"/>
    </source>
</evidence>
<proteinExistence type="predicted"/>